<name>A0A9Q1FV36_SYNKA</name>
<evidence type="ECO:0000313" key="4">
    <source>
        <dbReference type="EMBL" id="KAJ8368394.1"/>
    </source>
</evidence>
<dbReference type="OrthoDB" id="10023686at2759"/>
<feature type="region of interest" description="Disordered" evidence="2">
    <location>
        <begin position="140"/>
        <end position="165"/>
    </location>
</feature>
<dbReference type="AlphaFoldDB" id="A0A9Q1FV36"/>
<dbReference type="Proteomes" id="UP001152622">
    <property type="component" value="Chromosome 3"/>
</dbReference>
<evidence type="ECO:0000256" key="1">
    <source>
        <dbReference type="ARBA" id="ARBA00006440"/>
    </source>
</evidence>
<keyword evidence="5" id="KW-1185">Reference proteome</keyword>
<reference evidence="4" key="1">
    <citation type="journal article" date="2023" name="Science">
        <title>Genome structures resolve the early diversification of teleost fishes.</title>
        <authorList>
            <person name="Parey E."/>
            <person name="Louis A."/>
            <person name="Montfort J."/>
            <person name="Bouchez O."/>
            <person name="Roques C."/>
            <person name="Iampietro C."/>
            <person name="Lluch J."/>
            <person name="Castinel A."/>
            <person name="Donnadieu C."/>
            <person name="Desvignes T."/>
            <person name="Floi Bucao C."/>
            <person name="Jouanno E."/>
            <person name="Wen M."/>
            <person name="Mejri S."/>
            <person name="Dirks R."/>
            <person name="Jansen H."/>
            <person name="Henkel C."/>
            <person name="Chen W.J."/>
            <person name="Zahm M."/>
            <person name="Cabau C."/>
            <person name="Klopp C."/>
            <person name="Thompson A.W."/>
            <person name="Robinson-Rechavi M."/>
            <person name="Braasch I."/>
            <person name="Lecointre G."/>
            <person name="Bobe J."/>
            <person name="Postlethwait J.H."/>
            <person name="Berthelot C."/>
            <person name="Roest Crollius H."/>
            <person name="Guiguen Y."/>
        </authorList>
    </citation>
    <scope>NUCLEOTIDE SEQUENCE</scope>
    <source>
        <strain evidence="4">WJC10195</strain>
    </source>
</reference>
<dbReference type="PANTHER" id="PTHR14715">
    <property type="entry name" value="FAM124 DOMAIN-CONTAINING PROTEIN-RELATED"/>
    <property type="match status" value="1"/>
</dbReference>
<dbReference type="InterPro" id="IPR046365">
    <property type="entry name" value="FAM124_dom"/>
</dbReference>
<proteinExistence type="inferred from homology"/>
<dbReference type="Pfam" id="PF15067">
    <property type="entry name" value="FAM124"/>
    <property type="match status" value="1"/>
</dbReference>
<feature type="domain" description="FAM124" evidence="3">
    <location>
        <begin position="49"/>
        <end position="145"/>
    </location>
</feature>
<evidence type="ECO:0000256" key="2">
    <source>
        <dbReference type="SAM" id="MobiDB-lite"/>
    </source>
</evidence>
<feature type="compositionally biased region" description="Low complexity" evidence="2">
    <location>
        <begin position="26"/>
        <end position="36"/>
    </location>
</feature>
<evidence type="ECO:0000313" key="5">
    <source>
        <dbReference type="Proteomes" id="UP001152622"/>
    </source>
</evidence>
<gene>
    <name evidence="4" type="ORF">SKAU_G00084220</name>
</gene>
<dbReference type="InterPro" id="IPR029380">
    <property type="entry name" value="FAM124"/>
</dbReference>
<comment type="caution">
    <text evidence="4">The sequence shown here is derived from an EMBL/GenBank/DDBJ whole genome shotgun (WGS) entry which is preliminary data.</text>
</comment>
<organism evidence="4 5">
    <name type="scientific">Synaphobranchus kaupii</name>
    <name type="common">Kaup's arrowtooth eel</name>
    <dbReference type="NCBI Taxonomy" id="118154"/>
    <lineage>
        <taxon>Eukaryota</taxon>
        <taxon>Metazoa</taxon>
        <taxon>Chordata</taxon>
        <taxon>Craniata</taxon>
        <taxon>Vertebrata</taxon>
        <taxon>Euteleostomi</taxon>
        <taxon>Actinopterygii</taxon>
        <taxon>Neopterygii</taxon>
        <taxon>Teleostei</taxon>
        <taxon>Anguilliformes</taxon>
        <taxon>Synaphobranchidae</taxon>
        <taxon>Synaphobranchus</taxon>
    </lineage>
</organism>
<evidence type="ECO:0000259" key="3">
    <source>
        <dbReference type="Pfam" id="PF15067"/>
    </source>
</evidence>
<accession>A0A9Q1FV36</accession>
<feature type="region of interest" description="Disordered" evidence="2">
    <location>
        <begin position="9"/>
        <end position="37"/>
    </location>
</feature>
<comment type="similarity">
    <text evidence="1">Belongs to the FAM124 family.</text>
</comment>
<protein>
    <recommendedName>
        <fullName evidence="3">FAM124 domain-containing protein</fullName>
    </recommendedName>
</protein>
<dbReference type="EMBL" id="JAINUF010000003">
    <property type="protein sequence ID" value="KAJ8368394.1"/>
    <property type="molecule type" value="Genomic_DNA"/>
</dbReference>
<sequence>MLRRAILLKSGKEDDNADSGAETAGSDCSKMSSPSSDLPAVPLREALLMTVHLLANPGDSLLLQHTLDRLLQWVWPGLRLFHVSERACPLRGHSPSYSRPEVGYPSLAVTLFLHESYGEERILQALDFLQRPPWQYHHTESWAGRGGRGPLHRRRPAAALPPAQL</sequence>
<dbReference type="PANTHER" id="PTHR14715:SF2">
    <property type="entry name" value="PROTEIN FAM124B"/>
    <property type="match status" value="1"/>
</dbReference>
<dbReference type="GO" id="GO:0005654">
    <property type="term" value="C:nucleoplasm"/>
    <property type="evidence" value="ECO:0007669"/>
    <property type="project" value="TreeGrafter"/>
</dbReference>